<accession>A0A6J3QB16</accession>
<evidence type="ECO:0000313" key="3">
    <source>
        <dbReference type="RefSeq" id="XP_033699419.1"/>
    </source>
</evidence>
<dbReference type="InParanoid" id="A0A6J3QB16"/>
<protein>
    <submittedName>
        <fullName evidence="3">ATP-dependent (S)-NAD(P)H-hydrate dehydratase isoform X1</fullName>
    </submittedName>
</protein>
<dbReference type="OrthoDB" id="8110916at2759"/>
<name>A0A6J3QB16_TURTR</name>
<keyword evidence="2" id="KW-1185">Reference proteome</keyword>
<gene>
    <name evidence="3" type="primary">NAXD</name>
</gene>
<feature type="region of interest" description="Disordered" evidence="1">
    <location>
        <begin position="357"/>
        <end position="390"/>
    </location>
</feature>
<proteinExistence type="predicted"/>
<organism evidence="2 3">
    <name type="scientific">Tursiops truncatus</name>
    <name type="common">Atlantic bottle-nosed dolphin</name>
    <name type="synonym">Delphinus truncatus</name>
    <dbReference type="NCBI Taxonomy" id="9739"/>
    <lineage>
        <taxon>Eukaryota</taxon>
        <taxon>Metazoa</taxon>
        <taxon>Chordata</taxon>
        <taxon>Craniata</taxon>
        <taxon>Vertebrata</taxon>
        <taxon>Euteleostomi</taxon>
        <taxon>Mammalia</taxon>
        <taxon>Eutheria</taxon>
        <taxon>Laurasiatheria</taxon>
        <taxon>Artiodactyla</taxon>
        <taxon>Whippomorpha</taxon>
        <taxon>Cetacea</taxon>
        <taxon>Odontoceti</taxon>
        <taxon>Delphinidae</taxon>
        <taxon>Tursiops</taxon>
    </lineage>
</organism>
<sequence length="390" mass="39958">MATRVGAGAAVAGAAVVAVLSAALVLYGPPLDAVLNRAFPLHTARSVTDMEAALQLVHWSPLFCSNLSSQSGRGLVPRVHHPGCRACDQVVQPGADRSPGSPAWSASTGPCTQLWRTSEVTACQAVLRTAGRTGRGVLGARVCVCVWRVLLGSLWAVAQGVASGEGADTGAGGERAWELMLQACWGHLVWGAWEGLGDQRGSGPRFAGCGGHSKGSGPWGPGRKQGSHWETVISPWGYLHAGLETGAGQSLATAGECSPALPQVGRETGRSVGKPPGCGLSRLSSPWPADVPAAVGWAGEPRSGSCQRVGWFKPGGEAVCGSGGPGALAAGSRLEGPGGRPGAEWRALRMVLEEPVPGARHEASAPSVGSPVRGRQQPERGCWGARQAVW</sequence>
<dbReference type="RefSeq" id="XP_033699419.1">
    <property type="nucleotide sequence ID" value="XM_033843528.1"/>
</dbReference>
<reference evidence="3" key="1">
    <citation type="submission" date="2025-08" db="UniProtKB">
        <authorList>
            <consortium name="RefSeq"/>
        </authorList>
    </citation>
    <scope>IDENTIFICATION</scope>
    <source>
        <tissue evidence="3">Spleen</tissue>
    </source>
</reference>
<dbReference type="AlphaFoldDB" id="A0A6J3QB16"/>
<dbReference type="GeneID" id="101329752"/>
<dbReference type="CTD" id="55739"/>
<evidence type="ECO:0000256" key="1">
    <source>
        <dbReference type="SAM" id="MobiDB-lite"/>
    </source>
</evidence>
<evidence type="ECO:0000313" key="2">
    <source>
        <dbReference type="Proteomes" id="UP000245320"/>
    </source>
</evidence>
<dbReference type="Proteomes" id="UP000245320">
    <property type="component" value="Chromosome 18"/>
</dbReference>